<feature type="domain" description="VWFA" evidence="17">
    <location>
        <begin position="306"/>
        <end position="492"/>
    </location>
</feature>
<accession>A0AAU9TP52</accession>
<keyword evidence="5" id="KW-0812">Transmembrane</keyword>
<evidence type="ECO:0000256" key="5">
    <source>
        <dbReference type="ARBA" id="ARBA00022692"/>
    </source>
</evidence>
<protein>
    <recommendedName>
        <fullName evidence="17">VWFA domain-containing protein</fullName>
    </recommendedName>
</protein>
<keyword evidence="9" id="KW-0851">Voltage-gated channel</keyword>
<name>A0AAU9TP52_EUPED</name>
<dbReference type="GO" id="GO:0046872">
    <property type="term" value="F:metal ion binding"/>
    <property type="evidence" value="ECO:0007669"/>
    <property type="project" value="UniProtKB-KW"/>
</dbReference>
<dbReference type="Pfam" id="PF08473">
    <property type="entry name" value="VGCC_alpha2"/>
    <property type="match status" value="1"/>
</dbReference>
<reference evidence="18" key="1">
    <citation type="submission" date="2022-03" db="EMBL/GenBank/DDBJ databases">
        <authorList>
            <person name="Tunstrom K."/>
        </authorList>
    </citation>
    <scope>NUCLEOTIDE SEQUENCE</scope>
</reference>
<dbReference type="InterPro" id="IPR013680">
    <property type="entry name" value="VDCC_a2/dsu"/>
</dbReference>
<keyword evidence="14" id="KW-0325">Glycoprotein</keyword>
<evidence type="ECO:0000256" key="15">
    <source>
        <dbReference type="ARBA" id="ARBA00023303"/>
    </source>
</evidence>
<dbReference type="SUPFAM" id="SSF53300">
    <property type="entry name" value="vWA-like"/>
    <property type="match status" value="1"/>
</dbReference>
<gene>
    <name evidence="18" type="ORF">EEDITHA_LOCUS3782</name>
</gene>
<evidence type="ECO:0000256" key="11">
    <source>
        <dbReference type="ARBA" id="ARBA00023065"/>
    </source>
</evidence>
<dbReference type="SMART" id="SM00327">
    <property type="entry name" value="VWA"/>
    <property type="match status" value="1"/>
</dbReference>
<evidence type="ECO:0000313" key="18">
    <source>
        <dbReference type="EMBL" id="CAH2087531.1"/>
    </source>
</evidence>
<evidence type="ECO:0000256" key="4">
    <source>
        <dbReference type="ARBA" id="ARBA00022673"/>
    </source>
</evidence>
<dbReference type="Pfam" id="PF08399">
    <property type="entry name" value="VWA_N"/>
    <property type="match status" value="1"/>
</dbReference>
<evidence type="ECO:0000256" key="14">
    <source>
        <dbReference type="ARBA" id="ARBA00023180"/>
    </source>
</evidence>
<evidence type="ECO:0000256" key="12">
    <source>
        <dbReference type="ARBA" id="ARBA00023136"/>
    </source>
</evidence>
<comment type="caution">
    <text evidence="18">The sequence shown here is derived from an EMBL/GenBank/DDBJ whole genome shotgun (WGS) entry which is preliminary data.</text>
</comment>
<organism evidence="18 19">
    <name type="scientific">Euphydryas editha</name>
    <name type="common">Edith's checkerspot</name>
    <dbReference type="NCBI Taxonomy" id="104508"/>
    <lineage>
        <taxon>Eukaryota</taxon>
        <taxon>Metazoa</taxon>
        <taxon>Ecdysozoa</taxon>
        <taxon>Arthropoda</taxon>
        <taxon>Hexapoda</taxon>
        <taxon>Insecta</taxon>
        <taxon>Pterygota</taxon>
        <taxon>Neoptera</taxon>
        <taxon>Endopterygota</taxon>
        <taxon>Lepidoptera</taxon>
        <taxon>Glossata</taxon>
        <taxon>Ditrysia</taxon>
        <taxon>Papilionoidea</taxon>
        <taxon>Nymphalidae</taxon>
        <taxon>Nymphalinae</taxon>
        <taxon>Euphydryas</taxon>
    </lineage>
</organism>
<evidence type="ECO:0000256" key="7">
    <source>
        <dbReference type="ARBA" id="ARBA00022729"/>
    </source>
</evidence>
<keyword evidence="4" id="KW-0107">Calcium channel</keyword>
<keyword evidence="3" id="KW-0109">Calcium transport</keyword>
<keyword evidence="12" id="KW-0472">Membrane</keyword>
<dbReference type="Proteomes" id="UP001153954">
    <property type="component" value="Unassembled WGS sequence"/>
</dbReference>
<keyword evidence="15" id="KW-0407">Ion channel</keyword>
<keyword evidence="10" id="KW-1133">Transmembrane helix</keyword>
<dbReference type="PROSITE" id="PS50234">
    <property type="entry name" value="VWFA"/>
    <property type="match status" value="1"/>
</dbReference>
<dbReference type="GO" id="GO:0005245">
    <property type="term" value="F:voltage-gated calcium channel activity"/>
    <property type="evidence" value="ECO:0007669"/>
    <property type="project" value="TreeGrafter"/>
</dbReference>
<comment type="subcellular location">
    <subcellularLocation>
        <location evidence="1">Membrane</location>
        <topology evidence="1">Single-pass type I membrane protein</topology>
    </subcellularLocation>
</comment>
<keyword evidence="11" id="KW-0406">Ion transport</keyword>
<evidence type="ECO:0000256" key="3">
    <source>
        <dbReference type="ARBA" id="ARBA00022568"/>
    </source>
</evidence>
<keyword evidence="6" id="KW-0479">Metal-binding</keyword>
<dbReference type="InterPro" id="IPR013608">
    <property type="entry name" value="VWA_N"/>
</dbReference>
<evidence type="ECO:0000256" key="10">
    <source>
        <dbReference type="ARBA" id="ARBA00022989"/>
    </source>
</evidence>
<evidence type="ECO:0000256" key="9">
    <source>
        <dbReference type="ARBA" id="ARBA00022882"/>
    </source>
</evidence>
<dbReference type="Pfam" id="PF00092">
    <property type="entry name" value="VWA"/>
    <property type="match status" value="1"/>
</dbReference>
<keyword evidence="8" id="KW-0106">Calcium</keyword>
<keyword evidence="7 16" id="KW-0732">Signal</keyword>
<evidence type="ECO:0000256" key="13">
    <source>
        <dbReference type="ARBA" id="ARBA00023157"/>
    </source>
</evidence>
<keyword evidence="2" id="KW-0813">Transport</keyword>
<dbReference type="InterPro" id="IPR051173">
    <property type="entry name" value="Ca_channel_alpha-2/delta"/>
</dbReference>
<dbReference type="EMBL" id="CAKOGL010000006">
    <property type="protein sequence ID" value="CAH2087531.1"/>
    <property type="molecule type" value="Genomic_DNA"/>
</dbReference>
<dbReference type="PANTHER" id="PTHR10166:SF37">
    <property type="entry name" value="STOLID, ISOFORM H"/>
    <property type="match status" value="1"/>
</dbReference>
<keyword evidence="13" id="KW-1015">Disulfide bond</keyword>
<evidence type="ECO:0000256" key="1">
    <source>
        <dbReference type="ARBA" id="ARBA00004479"/>
    </source>
</evidence>
<sequence length="1280" mass="147021">MNNNLKPIIILLIYYCFITSTNASNKTNSVDSIKKSLEEHQGHLLVNKSKTKSVPLKIANVTKINYVRPKLKKKTEVKIITPEQVKNWAKAISDTLCENEKQFVRRDILLKGFSDIKIEVRNGTAIVEETAKALEELLERRGQAAEAIMRRAEKLDANKIPPPSDYTFTRSDDIDILKKEEKPETDLEIPLNCSSLDKVKLTNSAHFDANVSLEYTSVHVALEVFECDPRVMEHIHWTEGLLDTFRENYAKDATLDFQYICSAKGFLRHYPAALWQNMYKLKTDGESIYDCRLRPWYVSASGAPRDVLILFDDTGSMNSSNLIVAKQFTLALLNALTDDDQVNIVRFNVIIESTIPCFEEKLVPANHVNCAAMMSSLKEERRVNETKMQQVLTYAVHLLNRQRLAKDTPTSCQQAIVVVTDSVYENYTELMYQLDPSGSIRLFVMWLHDRFGLRDSTRQLAGSLTCARDGRYSELVTDSDVTEQVLSILRVLERPLVAQRKHRLRVYSDVYANVEDPRRSEVYWQQKENAEQTHRYGELRRNKDKFLNTEKKYGDYLHMIQLDKNGQYYEGEDVNYRLQITVSVPVFDSATSENITITLDEEMQRNSTRTYPVNRLLGVAGVDIPIDHLKLILPYYLLGAGGSLSIVDHRGNIVIHDNVKTVFDGDILRPGYRTVDFLDVEQPAADRMPRDYPEEWFEFRKELIVDQSDGHRTMDAKSVFENGMRAILEKKDYYWKRIMNHYTVVVALPKYNTRHAVPDAIFTQKLAEEAYKALHETDFAVHPEWLYCQYVDPHFKEKKDEIIHFIRRRSDEPNFAMRKINHFFTPITPSLLEKPYQCNEDLMARLCKEIIATSPWMDIDTIQGEHSLGSITTFFASESGLMRWAVHRATSAHAEPPEGNVWARGPAEPWFRRAAAVPDTLLVHAPVAPISIRRNSFLPKPPLGERYKWLTAARTVGRTNAGVFGVAGYHFHPKHLADLLNSVTNLRILDECDEEDEDDCEARCDGKDWSCVLIDEGGWVVSNIREDSEENEEEESMREHLANLHPAAMAALLNANIFKLHWVHDYQGVCFPPKNEKLTGSNAPTLSSLLRSVWYSVKVIALASEQVFTLLYLLYTSTFANADTEAEKEKRRRRLRRDYEREKYERLYDPRVIVNRTRFAACDRSRALYELQRTPKAMEALRRGPNLCNWPLVGAEVPNTNLLLLAIYNGCPHTGKPVNDPYINEPVPLSELETHGFKVPRTAAARLACWRNLVPLPARTPHARCFPHRYADVSAPFNIH</sequence>
<feature type="chain" id="PRO_5043975848" description="VWFA domain-containing protein" evidence="16">
    <location>
        <begin position="24"/>
        <end position="1280"/>
    </location>
</feature>
<dbReference type="PANTHER" id="PTHR10166">
    <property type="entry name" value="VOLTAGE-DEPENDENT CALCIUM CHANNEL SUBUNIT ALPHA-2/DELTA-RELATED"/>
    <property type="match status" value="1"/>
</dbReference>
<evidence type="ECO:0000256" key="2">
    <source>
        <dbReference type="ARBA" id="ARBA00022448"/>
    </source>
</evidence>
<keyword evidence="19" id="KW-1185">Reference proteome</keyword>
<dbReference type="Gene3D" id="3.30.450.20">
    <property type="entry name" value="PAS domain"/>
    <property type="match status" value="1"/>
</dbReference>
<dbReference type="InterPro" id="IPR036465">
    <property type="entry name" value="vWFA_dom_sf"/>
</dbReference>
<dbReference type="Gene3D" id="3.40.50.410">
    <property type="entry name" value="von Willebrand factor, type A domain"/>
    <property type="match status" value="1"/>
</dbReference>
<evidence type="ECO:0000259" key="17">
    <source>
        <dbReference type="PROSITE" id="PS50234"/>
    </source>
</evidence>
<proteinExistence type="predicted"/>
<dbReference type="AlphaFoldDB" id="A0AAU9TP52"/>
<dbReference type="GO" id="GO:0005891">
    <property type="term" value="C:voltage-gated calcium channel complex"/>
    <property type="evidence" value="ECO:0007669"/>
    <property type="project" value="TreeGrafter"/>
</dbReference>
<evidence type="ECO:0000256" key="6">
    <source>
        <dbReference type="ARBA" id="ARBA00022723"/>
    </source>
</evidence>
<dbReference type="InterPro" id="IPR002035">
    <property type="entry name" value="VWF_A"/>
</dbReference>
<evidence type="ECO:0000313" key="19">
    <source>
        <dbReference type="Proteomes" id="UP001153954"/>
    </source>
</evidence>
<evidence type="ECO:0000256" key="16">
    <source>
        <dbReference type="SAM" id="SignalP"/>
    </source>
</evidence>
<feature type="signal peptide" evidence="16">
    <location>
        <begin position="1"/>
        <end position="23"/>
    </location>
</feature>
<evidence type="ECO:0000256" key="8">
    <source>
        <dbReference type="ARBA" id="ARBA00022837"/>
    </source>
</evidence>